<protein>
    <submittedName>
        <fullName evidence="1">Uncharacterized protein</fullName>
    </submittedName>
</protein>
<name>A0A383TV46_9FLAO</name>
<reference evidence="1 2" key="1">
    <citation type="submission" date="2018-09" db="EMBL/GenBank/DDBJ databases">
        <authorList>
            <consortium name="Pathogen Informatics"/>
        </authorList>
    </citation>
    <scope>NUCLEOTIDE SEQUENCE [LARGE SCALE GENOMIC DNA]</scope>
    <source>
        <strain evidence="1 2">OH-22767</strain>
    </source>
</reference>
<dbReference type="RefSeq" id="WP_119059032.1">
    <property type="nucleotide sequence ID" value="NZ_UNSC01000002.1"/>
</dbReference>
<keyword evidence="2" id="KW-1185">Reference proteome</keyword>
<proteinExistence type="predicted"/>
<organism evidence="1 2">
    <name type="scientific">Candidatus Ornithobacterium hominis</name>
    <dbReference type="NCBI Taxonomy" id="2497989"/>
    <lineage>
        <taxon>Bacteria</taxon>
        <taxon>Pseudomonadati</taxon>
        <taxon>Bacteroidota</taxon>
        <taxon>Flavobacteriia</taxon>
        <taxon>Flavobacteriales</taxon>
        <taxon>Weeksellaceae</taxon>
        <taxon>Ornithobacterium</taxon>
    </lineage>
</organism>
<dbReference type="AlphaFoldDB" id="A0A383TV46"/>
<dbReference type="EMBL" id="UNSC01000002">
    <property type="protein sequence ID" value="SZD71522.1"/>
    <property type="molecule type" value="Genomic_DNA"/>
</dbReference>
<evidence type="ECO:0000313" key="1">
    <source>
        <dbReference type="EMBL" id="SZD71522.1"/>
    </source>
</evidence>
<gene>
    <name evidence="1" type="ORF">SAMEA104719789_00569</name>
</gene>
<dbReference type="OrthoDB" id="798290at2"/>
<evidence type="ECO:0000313" key="2">
    <source>
        <dbReference type="Proteomes" id="UP000262142"/>
    </source>
</evidence>
<sequence length="137" mass="15469">MAFSSKQYGWCDITVSFGGRIIEGITAVEYKESQEKDYLYGRGCRPHGVVKGNRSYEGKISIWQSELEAMARDTRDNDVLNLEFYVIVAYVPRDGGQVVTDVLKGVQFTEVAKGMAQGDKNKIIEMPMMFIGVKRQQ</sequence>
<accession>A0A383TV46</accession>
<dbReference type="Proteomes" id="UP000262142">
    <property type="component" value="Unassembled WGS sequence"/>
</dbReference>